<dbReference type="EMBL" id="UFQT01001813">
    <property type="protein sequence ID" value="SSX31880.1"/>
    <property type="molecule type" value="Genomic_DNA"/>
</dbReference>
<evidence type="ECO:0000256" key="6">
    <source>
        <dbReference type="ARBA" id="ARBA00023242"/>
    </source>
</evidence>
<name>A0A336MP53_CULSO</name>
<evidence type="ECO:0000256" key="5">
    <source>
        <dbReference type="ARBA" id="ARBA00022833"/>
    </source>
</evidence>
<evidence type="ECO:0000256" key="1">
    <source>
        <dbReference type="ARBA" id="ARBA00004123"/>
    </source>
</evidence>
<keyword evidence="6" id="KW-0539">Nucleus</keyword>
<dbReference type="Pfam" id="PF00096">
    <property type="entry name" value="zf-C2H2"/>
    <property type="match status" value="2"/>
</dbReference>
<dbReference type="PROSITE" id="PS50157">
    <property type="entry name" value="ZINC_FINGER_C2H2_2"/>
    <property type="match status" value="3"/>
</dbReference>
<dbReference type="PANTHER" id="PTHR24394">
    <property type="entry name" value="ZINC FINGER PROTEIN"/>
    <property type="match status" value="1"/>
</dbReference>
<dbReference type="GO" id="GO:0000981">
    <property type="term" value="F:DNA-binding transcription factor activity, RNA polymerase II-specific"/>
    <property type="evidence" value="ECO:0007669"/>
    <property type="project" value="TreeGrafter"/>
</dbReference>
<feature type="domain" description="C2H2-type" evidence="8">
    <location>
        <begin position="85"/>
        <end position="112"/>
    </location>
</feature>
<evidence type="ECO:0000313" key="9">
    <source>
        <dbReference type="EMBL" id="SSX31880.1"/>
    </source>
</evidence>
<evidence type="ECO:0000256" key="2">
    <source>
        <dbReference type="ARBA" id="ARBA00022723"/>
    </source>
</evidence>
<dbReference type="SUPFAM" id="SSF57667">
    <property type="entry name" value="beta-beta-alpha zinc fingers"/>
    <property type="match status" value="2"/>
</dbReference>
<dbReference type="SMART" id="SM00355">
    <property type="entry name" value="ZnF_C2H2"/>
    <property type="match status" value="3"/>
</dbReference>
<keyword evidence="2" id="KW-0479">Metal-binding</keyword>
<keyword evidence="5" id="KW-0862">Zinc</keyword>
<dbReference type="GO" id="GO:0005634">
    <property type="term" value="C:nucleus"/>
    <property type="evidence" value="ECO:0007669"/>
    <property type="project" value="UniProtKB-SubCell"/>
</dbReference>
<dbReference type="AlphaFoldDB" id="A0A336MP53"/>
<dbReference type="InterPro" id="IPR036236">
    <property type="entry name" value="Znf_C2H2_sf"/>
</dbReference>
<dbReference type="VEuPathDB" id="VectorBase:CSON004209"/>
<sequence length="208" mass="24369">MRNSQSDIFRLNENESQISIETLTNIDITDLIFFNSKNDPVICLEDYLKSPQHTGFMLTEDETCDSIEIQKSNKNKKSYKRRKDKQCKVCDKTFTTTTKLKMHSRVHSGLKPFKCSNCPKTFTQEYNLKRHEMTHLPANQRKKRFQCHNCELSFWQKHHLKDHLLACHVRGSSKNGSDKIICDICNKASHYRPIMYLSTPANLTLAYF</sequence>
<evidence type="ECO:0000259" key="8">
    <source>
        <dbReference type="PROSITE" id="PS50157"/>
    </source>
</evidence>
<evidence type="ECO:0000256" key="4">
    <source>
        <dbReference type="ARBA" id="ARBA00022771"/>
    </source>
</evidence>
<dbReference type="GO" id="GO:0008270">
    <property type="term" value="F:zinc ion binding"/>
    <property type="evidence" value="ECO:0007669"/>
    <property type="project" value="UniProtKB-KW"/>
</dbReference>
<gene>
    <name evidence="9" type="primary">CSON004209</name>
</gene>
<comment type="subcellular location">
    <subcellularLocation>
        <location evidence="1">Nucleus</location>
    </subcellularLocation>
</comment>
<proteinExistence type="predicted"/>
<feature type="domain" description="C2H2-type" evidence="8">
    <location>
        <begin position="145"/>
        <end position="173"/>
    </location>
</feature>
<evidence type="ECO:0000256" key="3">
    <source>
        <dbReference type="ARBA" id="ARBA00022737"/>
    </source>
</evidence>
<feature type="domain" description="C2H2-type" evidence="8">
    <location>
        <begin position="113"/>
        <end position="140"/>
    </location>
</feature>
<protein>
    <submittedName>
        <fullName evidence="9">CSON004209 protein</fullName>
    </submittedName>
</protein>
<keyword evidence="4 7" id="KW-0863">Zinc-finger</keyword>
<dbReference type="PANTHER" id="PTHR24394:SF53">
    <property type="entry name" value="ZINC FINGER AND BTB DOMAIN CONTAINING 2"/>
    <property type="match status" value="1"/>
</dbReference>
<dbReference type="Gene3D" id="3.30.160.60">
    <property type="entry name" value="Classic Zinc Finger"/>
    <property type="match status" value="3"/>
</dbReference>
<evidence type="ECO:0000256" key="7">
    <source>
        <dbReference type="PROSITE-ProRule" id="PRU00042"/>
    </source>
</evidence>
<keyword evidence="3" id="KW-0677">Repeat</keyword>
<dbReference type="PROSITE" id="PS00028">
    <property type="entry name" value="ZINC_FINGER_C2H2_1"/>
    <property type="match status" value="3"/>
</dbReference>
<organism evidence="9">
    <name type="scientific">Culicoides sonorensis</name>
    <name type="common">Biting midge</name>
    <dbReference type="NCBI Taxonomy" id="179676"/>
    <lineage>
        <taxon>Eukaryota</taxon>
        <taxon>Metazoa</taxon>
        <taxon>Ecdysozoa</taxon>
        <taxon>Arthropoda</taxon>
        <taxon>Hexapoda</taxon>
        <taxon>Insecta</taxon>
        <taxon>Pterygota</taxon>
        <taxon>Neoptera</taxon>
        <taxon>Endopterygota</taxon>
        <taxon>Diptera</taxon>
        <taxon>Nematocera</taxon>
        <taxon>Chironomoidea</taxon>
        <taxon>Ceratopogonidae</taxon>
        <taxon>Ceratopogoninae</taxon>
        <taxon>Culicoides</taxon>
        <taxon>Monoculicoides</taxon>
    </lineage>
</organism>
<dbReference type="FunFam" id="3.30.160.60:FF:000202">
    <property type="entry name" value="Zinc finger protein 574"/>
    <property type="match status" value="1"/>
</dbReference>
<dbReference type="InterPro" id="IPR013087">
    <property type="entry name" value="Znf_C2H2_type"/>
</dbReference>
<reference evidence="9" key="1">
    <citation type="submission" date="2018-07" db="EMBL/GenBank/DDBJ databases">
        <authorList>
            <person name="Quirk P.G."/>
            <person name="Krulwich T.A."/>
        </authorList>
    </citation>
    <scope>NUCLEOTIDE SEQUENCE</scope>
</reference>
<accession>A0A336MP53</accession>
<dbReference type="GO" id="GO:0032502">
    <property type="term" value="P:developmental process"/>
    <property type="evidence" value="ECO:0007669"/>
    <property type="project" value="UniProtKB-ARBA"/>
</dbReference>